<organism evidence="2 3">
    <name type="scientific">Circinella minor</name>
    <dbReference type="NCBI Taxonomy" id="1195481"/>
    <lineage>
        <taxon>Eukaryota</taxon>
        <taxon>Fungi</taxon>
        <taxon>Fungi incertae sedis</taxon>
        <taxon>Mucoromycota</taxon>
        <taxon>Mucoromycotina</taxon>
        <taxon>Mucoromycetes</taxon>
        <taxon>Mucorales</taxon>
        <taxon>Lichtheimiaceae</taxon>
        <taxon>Circinella</taxon>
    </lineage>
</organism>
<evidence type="ECO:0000313" key="2">
    <source>
        <dbReference type="EMBL" id="KAG2226082.1"/>
    </source>
</evidence>
<reference evidence="2 3" key="1">
    <citation type="submission" date="2020-12" db="EMBL/GenBank/DDBJ databases">
        <title>Metabolic potential, ecology and presence of endohyphal bacteria is reflected in genomic diversity of Mucoromycotina.</title>
        <authorList>
            <person name="Muszewska A."/>
            <person name="Okrasinska A."/>
            <person name="Steczkiewicz K."/>
            <person name="Drgas O."/>
            <person name="Orlowska M."/>
            <person name="Perlinska-Lenart U."/>
            <person name="Aleksandrzak-Piekarczyk T."/>
            <person name="Szatraj K."/>
            <person name="Zielenkiewicz U."/>
            <person name="Pilsyk S."/>
            <person name="Malc E."/>
            <person name="Mieczkowski P."/>
            <person name="Kruszewska J.S."/>
            <person name="Biernat P."/>
            <person name="Pawlowska J."/>
        </authorList>
    </citation>
    <scope>NUCLEOTIDE SEQUENCE [LARGE SCALE GENOMIC DNA]</scope>
    <source>
        <strain evidence="2 3">CBS 142.35</strain>
    </source>
</reference>
<name>A0A8H7SB49_9FUNG</name>
<dbReference type="AlphaFoldDB" id="A0A8H7SB49"/>
<feature type="region of interest" description="Disordered" evidence="1">
    <location>
        <begin position="293"/>
        <end position="312"/>
    </location>
</feature>
<accession>A0A8H7SB49</accession>
<protein>
    <submittedName>
        <fullName evidence="2">Uncharacterized protein</fullName>
    </submittedName>
</protein>
<keyword evidence="3" id="KW-1185">Reference proteome</keyword>
<dbReference type="EMBL" id="JAEPRB010000020">
    <property type="protein sequence ID" value="KAG2226082.1"/>
    <property type="molecule type" value="Genomic_DNA"/>
</dbReference>
<proteinExistence type="predicted"/>
<dbReference type="Proteomes" id="UP000646827">
    <property type="component" value="Unassembled WGS sequence"/>
</dbReference>
<evidence type="ECO:0000256" key="1">
    <source>
        <dbReference type="SAM" id="MobiDB-lite"/>
    </source>
</evidence>
<evidence type="ECO:0000313" key="3">
    <source>
        <dbReference type="Proteomes" id="UP000646827"/>
    </source>
</evidence>
<gene>
    <name evidence="2" type="ORF">INT45_011699</name>
</gene>
<dbReference type="OrthoDB" id="67716at2759"/>
<sequence>MKNSQFVCTSLQPLSSDAIQYTVAYNSENSPNDYSIKPRVALHLANNLLIHAQLTENNKTLELRPYTLTKSTQTILSPVKIKYPTSIVSPIVFVDNNDDELYCWLISQDNHIIRHRFTLSKLFNTREKDEEFVVVRPLPIAPNIKYSSLSATPHGIATVGFVDGSVIHFQEGDKLFPSSSYQVDIVDKEDPRLCSYKLHGTTSFPLLKYLNTVTRHALKWDIDEEGTSTQARTTVLSSSHNKDATVGIRRDHRLVSWTWTNGGLRRSLLELPQFDSNGKLVDPEEQDMTYQLPGSFTPRNQAKKQGGGEFHQQKDGHAYDVKILAQHQDDNENSYRTVAYIDTQNEPFFAIYDTKKRSETAVLSAIIIAPKLSTGQFLGFNASLTENNTLRLWTIWQEAKTVFVMSATINLLSKMATNDKHNIIRHSGWITDSIDTGANDRAVIDTWIVDNKNMLIGASDQIQTIRSLDRLEDLHYHHSDEDDNSVAKAVSTLGKMSISIDSNIRSKLETCLRDSFSKPSCDTTEFYTTQIKANQALNILASFPKIDKSSVTSILQLLKDETQRQQINDENAQQASKMTTSLIIQAIVSIITNRYNILFCLFLVLCGHENTFKDELLTIREQLRSLDSLRWIPGPVFERLVEPLVVQENARLDVGSAAYYALSKASDVIENCDTLARVGEADVALDMARMFLDITAGDCEQGKKGEILRTVKFRSALANHDFNGAIDILSRMTNEKEQGKLLENLVDQAYNDEEYQTICNLSLQPQVVGNIIQDRASKQVSVSKRLSWWQVGYSYFTFTKETEIANKCMTEHLKLIGSTDEPLKQFFA</sequence>
<comment type="caution">
    <text evidence="2">The sequence shown here is derived from an EMBL/GenBank/DDBJ whole genome shotgun (WGS) entry which is preliminary data.</text>
</comment>